<reference evidence="3" key="1">
    <citation type="submission" date="2018-09" db="EMBL/GenBank/DDBJ databases">
        <authorList>
            <person name="Livingstone P.G."/>
            <person name="Whitworth D.E."/>
        </authorList>
    </citation>
    <scope>NUCLEOTIDE SEQUENCE [LARGE SCALE GENOMIC DNA]</scope>
    <source>
        <strain evidence="3">CA054A</strain>
    </source>
</reference>
<dbReference type="Proteomes" id="UP000268094">
    <property type="component" value="Unassembled WGS sequence"/>
</dbReference>
<sequence>MFGVRKKTWQAKALAKSKIYRQFLAHQLLNQVPEYADLASKKARKSWDNFDADDALRYVGLTTYKPVSSGLGGIGAFLLGAAAGSVVALLLAPRPGTELRTTVKDKAMGYINKQGVNIGGEKTASA</sequence>
<evidence type="ECO:0000313" key="2">
    <source>
        <dbReference type="EMBL" id="RKG80527.1"/>
    </source>
</evidence>
<keyword evidence="3" id="KW-1185">Reference proteome</keyword>
<keyword evidence="1" id="KW-0472">Membrane</keyword>
<name>A0A3A8IAL1_9BACT</name>
<evidence type="ECO:0000256" key="1">
    <source>
        <dbReference type="SAM" id="Phobius"/>
    </source>
</evidence>
<dbReference type="InterPro" id="IPR024623">
    <property type="entry name" value="YtxH"/>
</dbReference>
<protein>
    <submittedName>
        <fullName evidence="2">YtxH domain-containing protein</fullName>
    </submittedName>
</protein>
<dbReference type="RefSeq" id="WP_120543573.1">
    <property type="nucleotide sequence ID" value="NZ_RAVZ01000225.1"/>
</dbReference>
<dbReference type="AlphaFoldDB" id="A0A3A8IAL1"/>
<proteinExistence type="predicted"/>
<gene>
    <name evidence="2" type="ORF">D7V88_27390</name>
</gene>
<feature type="transmembrane region" description="Helical" evidence="1">
    <location>
        <begin position="71"/>
        <end position="92"/>
    </location>
</feature>
<dbReference type="Pfam" id="PF12732">
    <property type="entry name" value="YtxH"/>
    <property type="match status" value="1"/>
</dbReference>
<dbReference type="EMBL" id="RAVZ01000225">
    <property type="protein sequence ID" value="RKG80527.1"/>
    <property type="molecule type" value="Genomic_DNA"/>
</dbReference>
<dbReference type="OrthoDB" id="5521367at2"/>
<keyword evidence="1" id="KW-1133">Transmembrane helix</keyword>
<comment type="caution">
    <text evidence="2">The sequence shown here is derived from an EMBL/GenBank/DDBJ whole genome shotgun (WGS) entry which is preliminary data.</text>
</comment>
<accession>A0A3A8IAL1</accession>
<evidence type="ECO:0000313" key="3">
    <source>
        <dbReference type="Proteomes" id="UP000268094"/>
    </source>
</evidence>
<organism evidence="2 3">
    <name type="scientific">Corallococcus terminator</name>
    <dbReference type="NCBI Taxonomy" id="2316733"/>
    <lineage>
        <taxon>Bacteria</taxon>
        <taxon>Pseudomonadati</taxon>
        <taxon>Myxococcota</taxon>
        <taxon>Myxococcia</taxon>
        <taxon>Myxococcales</taxon>
        <taxon>Cystobacterineae</taxon>
        <taxon>Myxococcaceae</taxon>
        <taxon>Corallococcus</taxon>
    </lineage>
</organism>
<keyword evidence="1" id="KW-0812">Transmembrane</keyword>